<accession>A0A494TI01</accession>
<evidence type="ECO:0000256" key="4">
    <source>
        <dbReference type="ARBA" id="ARBA00023125"/>
    </source>
</evidence>
<keyword evidence="9" id="KW-1185">Reference proteome</keyword>
<dbReference type="InterPro" id="IPR007627">
    <property type="entry name" value="RNA_pol_sigma70_r2"/>
</dbReference>
<dbReference type="OrthoDB" id="7041663at2"/>
<evidence type="ECO:0000256" key="2">
    <source>
        <dbReference type="ARBA" id="ARBA00023015"/>
    </source>
</evidence>
<evidence type="ECO:0000259" key="6">
    <source>
        <dbReference type="Pfam" id="PF04542"/>
    </source>
</evidence>
<keyword evidence="2" id="KW-0805">Transcription regulation</keyword>
<evidence type="ECO:0000313" key="9">
    <source>
        <dbReference type="Proteomes" id="UP000276254"/>
    </source>
</evidence>
<dbReference type="GO" id="GO:0006352">
    <property type="term" value="P:DNA-templated transcription initiation"/>
    <property type="evidence" value="ECO:0007669"/>
    <property type="project" value="InterPro"/>
</dbReference>
<reference evidence="8 9" key="1">
    <citation type="submission" date="2018-09" db="EMBL/GenBank/DDBJ databases">
        <title>Sphingomonas peninsula sp. nov., isolated from fildes peninsula, Antarctic soil.</title>
        <authorList>
            <person name="Yingchao G."/>
        </authorList>
    </citation>
    <scope>NUCLEOTIDE SEQUENCE [LARGE SCALE GENOMIC DNA]</scope>
    <source>
        <strain evidence="8 9">YZ-8</strain>
        <plasmid evidence="8 9">unnamed1</plasmid>
    </source>
</reference>
<geneLocation type="plasmid" evidence="8">
    <name>unnamed1</name>
</geneLocation>
<protein>
    <submittedName>
        <fullName evidence="8">RNA polymerase sigma factor</fullName>
    </submittedName>
</protein>
<evidence type="ECO:0000259" key="7">
    <source>
        <dbReference type="Pfam" id="PF08281"/>
    </source>
</evidence>
<evidence type="ECO:0000256" key="1">
    <source>
        <dbReference type="ARBA" id="ARBA00010641"/>
    </source>
</evidence>
<dbReference type="Pfam" id="PF04542">
    <property type="entry name" value="Sigma70_r2"/>
    <property type="match status" value="1"/>
</dbReference>
<dbReference type="InterPro" id="IPR013324">
    <property type="entry name" value="RNA_pol_sigma_r3/r4-like"/>
</dbReference>
<proteinExistence type="inferred from homology"/>
<evidence type="ECO:0000313" key="8">
    <source>
        <dbReference type="EMBL" id="AYJ84795.1"/>
    </source>
</evidence>
<evidence type="ECO:0000256" key="5">
    <source>
        <dbReference type="ARBA" id="ARBA00023163"/>
    </source>
</evidence>
<dbReference type="CDD" id="cd06171">
    <property type="entry name" value="Sigma70_r4"/>
    <property type="match status" value="1"/>
</dbReference>
<sequence>MSLDLPACSDGELAALTLSGRQAAFGEIMRRHQNPIYRLVRGLVGNAEEALDLTQDCFVSAFSHLRKYDGDRPMRAWLSRIAINKCRDWRRRQRVRRFFSFGAPAAEVEKVADDGPSAHASAAAKIELERLTVAIGALPASLQEVLLLRTVEGLSQAEAATALSISGKAVETRLYRARARLTEILIEK</sequence>
<dbReference type="Pfam" id="PF08281">
    <property type="entry name" value="Sigma70_r4_2"/>
    <property type="match status" value="1"/>
</dbReference>
<keyword evidence="4" id="KW-0238">DNA-binding</keyword>
<dbReference type="NCBIfam" id="TIGR02937">
    <property type="entry name" value="sigma70-ECF"/>
    <property type="match status" value="1"/>
</dbReference>
<dbReference type="AlphaFoldDB" id="A0A494TI01"/>
<comment type="similarity">
    <text evidence="1">Belongs to the sigma-70 factor family. ECF subfamily.</text>
</comment>
<dbReference type="SUPFAM" id="SSF88946">
    <property type="entry name" value="Sigma2 domain of RNA polymerase sigma factors"/>
    <property type="match status" value="1"/>
</dbReference>
<dbReference type="InterPro" id="IPR013325">
    <property type="entry name" value="RNA_pol_sigma_r2"/>
</dbReference>
<dbReference type="GO" id="GO:0003677">
    <property type="term" value="F:DNA binding"/>
    <property type="evidence" value="ECO:0007669"/>
    <property type="project" value="UniProtKB-KW"/>
</dbReference>
<keyword evidence="3" id="KW-0731">Sigma factor</keyword>
<dbReference type="InterPro" id="IPR039425">
    <property type="entry name" value="RNA_pol_sigma-70-like"/>
</dbReference>
<dbReference type="Gene3D" id="1.10.1740.10">
    <property type="match status" value="1"/>
</dbReference>
<dbReference type="PANTHER" id="PTHR43133">
    <property type="entry name" value="RNA POLYMERASE ECF-TYPE SIGMA FACTO"/>
    <property type="match status" value="1"/>
</dbReference>
<name>A0A494TI01_SPHPE</name>
<dbReference type="GO" id="GO:0016987">
    <property type="term" value="F:sigma factor activity"/>
    <property type="evidence" value="ECO:0007669"/>
    <property type="project" value="UniProtKB-KW"/>
</dbReference>
<dbReference type="EMBL" id="CP032828">
    <property type="protein sequence ID" value="AYJ84795.1"/>
    <property type="molecule type" value="Genomic_DNA"/>
</dbReference>
<gene>
    <name evidence="8" type="ORF">D3Y57_01505</name>
</gene>
<dbReference type="Gene3D" id="1.10.10.10">
    <property type="entry name" value="Winged helix-like DNA-binding domain superfamily/Winged helix DNA-binding domain"/>
    <property type="match status" value="1"/>
</dbReference>
<dbReference type="KEGG" id="spha:D3Y57_01505"/>
<dbReference type="RefSeq" id="WP_121150724.1">
    <property type="nucleotide sequence ID" value="NZ_CP032828.1"/>
</dbReference>
<evidence type="ECO:0000256" key="3">
    <source>
        <dbReference type="ARBA" id="ARBA00023082"/>
    </source>
</evidence>
<dbReference type="PANTHER" id="PTHR43133:SF8">
    <property type="entry name" value="RNA POLYMERASE SIGMA FACTOR HI_1459-RELATED"/>
    <property type="match status" value="1"/>
</dbReference>
<keyword evidence="5" id="KW-0804">Transcription</keyword>
<dbReference type="SUPFAM" id="SSF88659">
    <property type="entry name" value="Sigma3 and sigma4 domains of RNA polymerase sigma factors"/>
    <property type="match status" value="1"/>
</dbReference>
<dbReference type="InterPro" id="IPR036388">
    <property type="entry name" value="WH-like_DNA-bd_sf"/>
</dbReference>
<dbReference type="InterPro" id="IPR014284">
    <property type="entry name" value="RNA_pol_sigma-70_dom"/>
</dbReference>
<organism evidence="8 9">
    <name type="scientific">Sphingomonas paeninsulae</name>
    <dbReference type="NCBI Taxonomy" id="2319844"/>
    <lineage>
        <taxon>Bacteria</taxon>
        <taxon>Pseudomonadati</taxon>
        <taxon>Pseudomonadota</taxon>
        <taxon>Alphaproteobacteria</taxon>
        <taxon>Sphingomonadales</taxon>
        <taxon>Sphingomonadaceae</taxon>
        <taxon>Sphingomonas</taxon>
    </lineage>
</organism>
<feature type="domain" description="RNA polymerase sigma factor 70 region 4 type 2" evidence="7">
    <location>
        <begin position="129"/>
        <end position="181"/>
    </location>
</feature>
<keyword evidence="8" id="KW-0614">Plasmid</keyword>
<dbReference type="Proteomes" id="UP000276254">
    <property type="component" value="Plasmid unnamed1"/>
</dbReference>
<feature type="domain" description="RNA polymerase sigma-70 region 2" evidence="6">
    <location>
        <begin position="29"/>
        <end position="94"/>
    </location>
</feature>
<dbReference type="InterPro" id="IPR013249">
    <property type="entry name" value="RNA_pol_sigma70_r4_t2"/>
</dbReference>